<evidence type="ECO:0000313" key="3">
    <source>
        <dbReference type="Proteomes" id="UP000678513"/>
    </source>
</evidence>
<feature type="transmembrane region" description="Helical" evidence="1">
    <location>
        <begin position="12"/>
        <end position="32"/>
    </location>
</feature>
<keyword evidence="1" id="KW-0472">Membrane</keyword>
<sequence>MKRRNVRLNTILRPTVFFVASIVLMVGFAPPASLGHGITGNRGAESISHTFSPEEIARTEEYWTPERMAEAIPAEMPEPENTSIKFTFWIGVSLACIVLADAFNSLRKWIMESQSEA</sequence>
<protein>
    <submittedName>
        <fullName evidence="2">Uncharacterized protein</fullName>
    </submittedName>
</protein>
<keyword evidence="1" id="KW-1133">Transmembrane helix</keyword>
<accession>A0ABX7Y3T0</accession>
<evidence type="ECO:0000256" key="1">
    <source>
        <dbReference type="SAM" id="Phobius"/>
    </source>
</evidence>
<dbReference type="EMBL" id="CP072384">
    <property type="protein sequence ID" value="QUC07193.1"/>
    <property type="molecule type" value="Genomic_DNA"/>
</dbReference>
<name>A0ABX7Y3T0_9ACTN</name>
<dbReference type="RefSeq" id="WP_212321471.1">
    <property type="nucleotide sequence ID" value="NZ_AP024463.1"/>
</dbReference>
<feature type="transmembrane region" description="Helical" evidence="1">
    <location>
        <begin position="86"/>
        <end position="106"/>
    </location>
</feature>
<reference evidence="2 3" key="1">
    <citation type="submission" date="2021-03" db="EMBL/GenBank/DDBJ databases">
        <title>Human Oral Microbial Genomes.</title>
        <authorList>
            <person name="Johnston C.D."/>
            <person name="Chen T."/>
            <person name="Dewhirst F.E."/>
        </authorList>
    </citation>
    <scope>NUCLEOTIDE SEQUENCE [LARGE SCALE GENOMIC DNA]</scope>
    <source>
        <strain evidence="2 3">DSMZ 100122</strain>
    </source>
</reference>
<evidence type="ECO:0000313" key="2">
    <source>
        <dbReference type="EMBL" id="QUC07193.1"/>
    </source>
</evidence>
<organism evidence="2 3">
    <name type="scientific">Arachnia rubra</name>
    <dbReference type="NCBI Taxonomy" id="1547448"/>
    <lineage>
        <taxon>Bacteria</taxon>
        <taxon>Bacillati</taxon>
        <taxon>Actinomycetota</taxon>
        <taxon>Actinomycetes</taxon>
        <taxon>Propionibacteriales</taxon>
        <taxon>Propionibacteriaceae</taxon>
        <taxon>Arachnia</taxon>
    </lineage>
</organism>
<keyword evidence="1" id="KW-0812">Transmembrane</keyword>
<keyword evidence="3" id="KW-1185">Reference proteome</keyword>
<dbReference type="Proteomes" id="UP000678513">
    <property type="component" value="Chromosome"/>
</dbReference>
<gene>
    <name evidence="2" type="ORF">J5A65_09555</name>
</gene>
<proteinExistence type="predicted"/>